<proteinExistence type="predicted"/>
<gene>
    <name evidence="1" type="ORF">B1A_06130</name>
</gene>
<dbReference type="AlphaFoldDB" id="T1BQB4"/>
<reference evidence="1" key="2">
    <citation type="journal article" date="2014" name="ISME J.">
        <title>Microbial stratification in low pH oxic and suboxic macroscopic growths along an acid mine drainage.</title>
        <authorList>
            <person name="Mendez-Garcia C."/>
            <person name="Mesa V."/>
            <person name="Sprenger R.R."/>
            <person name="Richter M."/>
            <person name="Diez M.S."/>
            <person name="Solano J."/>
            <person name="Bargiela R."/>
            <person name="Golyshina O.V."/>
            <person name="Manteca A."/>
            <person name="Ramos J.L."/>
            <person name="Gallego J.R."/>
            <person name="Llorente I."/>
            <person name="Martins Dos Santos V.A."/>
            <person name="Jensen O.N."/>
            <person name="Pelaez A.I."/>
            <person name="Sanchez J."/>
            <person name="Ferrer M."/>
        </authorList>
    </citation>
    <scope>NUCLEOTIDE SEQUENCE</scope>
</reference>
<name>T1BQB4_9ZZZZ</name>
<dbReference type="EMBL" id="AUZX01004457">
    <property type="protein sequence ID" value="EQD70773.1"/>
    <property type="molecule type" value="Genomic_DNA"/>
</dbReference>
<feature type="non-terminal residue" evidence="1">
    <location>
        <position position="96"/>
    </location>
</feature>
<sequence>MVVEGKTEHGLLLGLIELWDLQRIKDKLAPSSALGVAVQDGESGSSATPRSHLLADLGYETGLFIDHDDKTIDKAVVAAKKAGVEVFRWSDGKCTE</sequence>
<protein>
    <submittedName>
        <fullName evidence="1">Uncharacterized protein</fullName>
    </submittedName>
</protein>
<organism evidence="1">
    <name type="scientific">mine drainage metagenome</name>
    <dbReference type="NCBI Taxonomy" id="410659"/>
    <lineage>
        <taxon>unclassified sequences</taxon>
        <taxon>metagenomes</taxon>
        <taxon>ecological metagenomes</taxon>
    </lineage>
</organism>
<evidence type="ECO:0000313" key="1">
    <source>
        <dbReference type="EMBL" id="EQD70773.1"/>
    </source>
</evidence>
<accession>T1BQB4</accession>
<comment type="caution">
    <text evidence="1">The sequence shown here is derived from an EMBL/GenBank/DDBJ whole genome shotgun (WGS) entry which is preliminary data.</text>
</comment>
<reference evidence="1" key="1">
    <citation type="submission" date="2013-08" db="EMBL/GenBank/DDBJ databases">
        <authorList>
            <person name="Mendez C."/>
            <person name="Richter M."/>
            <person name="Ferrer M."/>
            <person name="Sanchez J."/>
        </authorList>
    </citation>
    <scope>NUCLEOTIDE SEQUENCE</scope>
</reference>